<evidence type="ECO:0000313" key="7">
    <source>
        <dbReference type="Proteomes" id="UP000515909"/>
    </source>
</evidence>
<accession>A0A6N8HXY7</accession>
<evidence type="ECO:0000313" key="4">
    <source>
        <dbReference type="EMBL" id="MVB10711.1"/>
    </source>
</evidence>
<reference evidence="4 6" key="1">
    <citation type="submission" date="2019-09" db="EMBL/GenBank/DDBJ databases">
        <title>Genome sequence of Clostridium sp. EA1.</title>
        <authorList>
            <person name="Poehlein A."/>
            <person name="Bengelsdorf F.R."/>
            <person name="Daniel R."/>
        </authorList>
    </citation>
    <scope>NUCLEOTIDE SEQUENCE [LARGE SCALE GENOMIC DNA]</scope>
    <source>
        <strain evidence="4 6">EA1</strain>
    </source>
</reference>
<dbReference type="EMBL" id="VWXL01000047">
    <property type="protein sequence ID" value="MVB10711.1"/>
    <property type="molecule type" value="Genomic_DNA"/>
</dbReference>
<keyword evidence="1 2" id="KW-0238">DNA-binding</keyword>
<gene>
    <name evidence="4" type="ORF">CAFE_14090</name>
    <name evidence="5" type="ORF">HCR03_00565</name>
</gene>
<dbReference type="EMBL" id="CP060286">
    <property type="protein sequence ID" value="QNK40857.1"/>
    <property type="molecule type" value="Genomic_DNA"/>
</dbReference>
<evidence type="ECO:0000256" key="1">
    <source>
        <dbReference type="ARBA" id="ARBA00023125"/>
    </source>
</evidence>
<evidence type="ECO:0000256" key="2">
    <source>
        <dbReference type="PROSITE-ProRule" id="PRU00335"/>
    </source>
</evidence>
<name>A0A6N8HXY7_9FIRM</name>
<feature type="domain" description="HTH tetR-type" evidence="3">
    <location>
        <begin position="3"/>
        <end position="63"/>
    </location>
</feature>
<dbReference type="OrthoDB" id="9810250at2"/>
<dbReference type="Pfam" id="PF00440">
    <property type="entry name" value="TetR_N"/>
    <property type="match status" value="1"/>
</dbReference>
<dbReference type="KEGG" id="cfem:HCR03_00565"/>
<proteinExistence type="predicted"/>
<evidence type="ECO:0000313" key="6">
    <source>
        <dbReference type="Proteomes" id="UP000469440"/>
    </source>
</evidence>
<protein>
    <submittedName>
        <fullName evidence="5">TetR/AcrR family transcriptional regulator C-terminal domain-containing protein</fullName>
    </submittedName>
</protein>
<dbReference type="Proteomes" id="UP000515909">
    <property type="component" value="Chromosome"/>
</dbReference>
<dbReference type="Proteomes" id="UP000469440">
    <property type="component" value="Unassembled WGS sequence"/>
</dbReference>
<dbReference type="Pfam" id="PF14278">
    <property type="entry name" value="TetR_C_8"/>
    <property type="match status" value="1"/>
</dbReference>
<dbReference type="PANTHER" id="PTHR43479:SF7">
    <property type="entry name" value="TETR-FAMILY TRANSCRIPTIONAL REGULATOR"/>
    <property type="match status" value="1"/>
</dbReference>
<feature type="DNA-binding region" description="H-T-H motif" evidence="2">
    <location>
        <begin position="26"/>
        <end position="45"/>
    </location>
</feature>
<dbReference type="SUPFAM" id="SSF46689">
    <property type="entry name" value="Homeodomain-like"/>
    <property type="match status" value="1"/>
</dbReference>
<sequence length="184" mass="21561">MLKNAKEVFADSLKKMLEKKTLDHITVKDIVEDCGVTRQAFYYHFSDIYALVEWIFIEEASAALANNRDIDTWQQGYCRVLQRMKENKNLVLNTYRSISREYLETFMYKVLYQVIFPVVEEQAKGLNVEKRHKEFIAHFYSLAVVAMGIDWVRTGMKEDPEEIAEQVAVLVKGDFQKVLKQYAT</sequence>
<dbReference type="RefSeq" id="WP_066648842.1">
    <property type="nucleotide sequence ID" value="NZ_CP060286.1"/>
</dbReference>
<dbReference type="InterPro" id="IPR050624">
    <property type="entry name" value="HTH-type_Tx_Regulator"/>
</dbReference>
<dbReference type="InterPro" id="IPR001647">
    <property type="entry name" value="HTH_TetR"/>
</dbReference>
<dbReference type="PANTHER" id="PTHR43479">
    <property type="entry name" value="ACREF/ENVCD OPERON REPRESSOR-RELATED"/>
    <property type="match status" value="1"/>
</dbReference>
<keyword evidence="6" id="KW-1185">Reference proteome</keyword>
<evidence type="ECO:0000313" key="5">
    <source>
        <dbReference type="EMBL" id="QNK40857.1"/>
    </source>
</evidence>
<dbReference type="GO" id="GO:0003677">
    <property type="term" value="F:DNA binding"/>
    <property type="evidence" value="ECO:0007669"/>
    <property type="project" value="UniProtKB-UniRule"/>
</dbReference>
<dbReference type="AlphaFoldDB" id="A0A6N8HXY7"/>
<dbReference type="PROSITE" id="PS50977">
    <property type="entry name" value="HTH_TETR_2"/>
    <property type="match status" value="1"/>
</dbReference>
<dbReference type="Gene3D" id="1.10.357.10">
    <property type="entry name" value="Tetracycline Repressor, domain 2"/>
    <property type="match status" value="1"/>
</dbReference>
<dbReference type="InterPro" id="IPR039532">
    <property type="entry name" value="TetR_C_Firmicutes"/>
</dbReference>
<organism evidence="4 6">
    <name type="scientific">Caproicibacter fermentans</name>
    <dbReference type="NCBI Taxonomy" id="2576756"/>
    <lineage>
        <taxon>Bacteria</taxon>
        <taxon>Bacillati</taxon>
        <taxon>Bacillota</taxon>
        <taxon>Clostridia</taxon>
        <taxon>Eubacteriales</taxon>
        <taxon>Acutalibacteraceae</taxon>
        <taxon>Caproicibacter</taxon>
    </lineage>
</organism>
<accession>A0A7G8TB66</accession>
<evidence type="ECO:0000259" key="3">
    <source>
        <dbReference type="PROSITE" id="PS50977"/>
    </source>
</evidence>
<dbReference type="InterPro" id="IPR009057">
    <property type="entry name" value="Homeodomain-like_sf"/>
</dbReference>
<reference evidence="5 7" key="2">
    <citation type="submission" date="2020-08" db="EMBL/GenBank/DDBJ databases">
        <title>The isolate Caproiciproducens sp. 7D4C2 produces n-caproate at mildly acidic conditions from hexoses: genome and rBOX comparison with related strains and chain-elongating bacteria.</title>
        <authorList>
            <person name="Esquivel-Elizondo S."/>
            <person name="Bagci C."/>
            <person name="Temovska M."/>
            <person name="Jeon B.S."/>
            <person name="Bessarab I."/>
            <person name="Williams R.B.H."/>
            <person name="Huson D.H."/>
            <person name="Angenent L.T."/>
        </authorList>
    </citation>
    <scope>NUCLEOTIDE SEQUENCE [LARGE SCALE GENOMIC DNA]</scope>
    <source>
        <strain evidence="5 7">7D4C2</strain>
    </source>
</reference>